<accession>A0ABP9CFP8</accession>
<name>A0ABP9CFP8_9ACTN</name>
<reference evidence="2" key="1">
    <citation type="journal article" date="2019" name="Int. J. Syst. Evol. Microbiol.">
        <title>The Global Catalogue of Microorganisms (GCM) 10K type strain sequencing project: providing services to taxonomists for standard genome sequencing and annotation.</title>
        <authorList>
            <consortium name="The Broad Institute Genomics Platform"/>
            <consortium name="The Broad Institute Genome Sequencing Center for Infectious Disease"/>
            <person name="Wu L."/>
            <person name="Ma J."/>
        </authorList>
    </citation>
    <scope>NUCLEOTIDE SEQUENCE [LARGE SCALE GENOMIC DNA]</scope>
    <source>
        <strain evidence="2">JCM 18542</strain>
    </source>
</reference>
<proteinExistence type="predicted"/>
<protein>
    <submittedName>
        <fullName evidence="1">Uncharacterized protein</fullName>
    </submittedName>
</protein>
<keyword evidence="2" id="KW-1185">Reference proteome</keyword>
<comment type="caution">
    <text evidence="1">The sequence shown here is derived from an EMBL/GenBank/DDBJ whole genome shotgun (WGS) entry which is preliminary data.</text>
</comment>
<sequence length="58" mass="6736">MTLDECRARLGLAVTYVGIGRNLDRPCWIRRVHKSGVVVWFEDTRARDTVHPNDLTIR</sequence>
<organism evidence="1 2">
    <name type="scientific">Tomitella cavernea</name>
    <dbReference type="NCBI Taxonomy" id="1387982"/>
    <lineage>
        <taxon>Bacteria</taxon>
        <taxon>Bacillati</taxon>
        <taxon>Actinomycetota</taxon>
        <taxon>Actinomycetes</taxon>
        <taxon>Mycobacteriales</taxon>
        <taxon>Tomitella</taxon>
    </lineage>
</organism>
<dbReference type="EMBL" id="BAABKQ010000001">
    <property type="protein sequence ID" value="GAA4809771.1"/>
    <property type="molecule type" value="Genomic_DNA"/>
</dbReference>
<evidence type="ECO:0000313" key="2">
    <source>
        <dbReference type="Proteomes" id="UP001500839"/>
    </source>
</evidence>
<gene>
    <name evidence="1" type="ORF">GCM10023353_12310</name>
</gene>
<dbReference type="Proteomes" id="UP001500839">
    <property type="component" value="Unassembled WGS sequence"/>
</dbReference>
<evidence type="ECO:0000313" key="1">
    <source>
        <dbReference type="EMBL" id="GAA4809771.1"/>
    </source>
</evidence>
<dbReference type="RefSeq" id="WP_200170724.1">
    <property type="nucleotide sequence ID" value="NZ_BAABKQ010000001.1"/>
</dbReference>